<dbReference type="PANTHER" id="PTHR37089">
    <property type="entry name" value="PROTEIN U-RELATED"/>
    <property type="match status" value="1"/>
</dbReference>
<feature type="domain" description="Spore coat protein U/FanG" evidence="2">
    <location>
        <begin position="25"/>
        <end position="161"/>
    </location>
</feature>
<reference evidence="3 4" key="1">
    <citation type="submission" date="2024-09" db="EMBL/GenBank/DDBJ databases">
        <authorList>
            <person name="Sun Q."/>
            <person name="Mori K."/>
        </authorList>
    </citation>
    <scope>NUCLEOTIDE SEQUENCE [LARGE SCALE GENOMIC DNA]</scope>
    <source>
        <strain evidence="3 4">CCM 7468</strain>
    </source>
</reference>
<dbReference type="PANTHER" id="PTHR37089:SF3">
    <property type="entry name" value="EXPORTED PROTEIN"/>
    <property type="match status" value="1"/>
</dbReference>
<keyword evidence="1" id="KW-0732">Signal</keyword>
<dbReference type="PROSITE" id="PS51257">
    <property type="entry name" value="PROKAR_LIPOPROTEIN"/>
    <property type="match status" value="1"/>
</dbReference>
<dbReference type="RefSeq" id="WP_377050112.1">
    <property type="nucleotide sequence ID" value="NZ_JBHLVZ010000019.1"/>
</dbReference>
<proteinExistence type="predicted"/>
<gene>
    <name evidence="3" type="ORF">ACFFIC_10475</name>
</gene>
<sequence>MRRGAWLAATIPIAALLASASGGAAFAAAASCSVGTTAFAFGTYQPLAGTSLASTATITVVCDPGLLTFVSYTIQLSAGASGQVNNRLMTGSAGGSLRYQIYADAAYSQVWGDNSGSSLEVSASYLTLPLLPSTRTFTAYGLMPGGQPAIPGTYSDAILVTVRY</sequence>
<evidence type="ECO:0000259" key="2">
    <source>
        <dbReference type="Pfam" id="PF05229"/>
    </source>
</evidence>
<feature type="chain" id="PRO_5045965834" evidence="1">
    <location>
        <begin position="28"/>
        <end position="164"/>
    </location>
</feature>
<feature type="signal peptide" evidence="1">
    <location>
        <begin position="1"/>
        <end position="27"/>
    </location>
</feature>
<keyword evidence="4" id="KW-1185">Reference proteome</keyword>
<dbReference type="InterPro" id="IPR053167">
    <property type="entry name" value="Spore_coat_component"/>
</dbReference>
<evidence type="ECO:0000256" key="1">
    <source>
        <dbReference type="SAM" id="SignalP"/>
    </source>
</evidence>
<dbReference type="InterPro" id="IPR007893">
    <property type="entry name" value="Spore_coat_U/FanG"/>
</dbReference>
<dbReference type="Proteomes" id="UP001589789">
    <property type="component" value="Unassembled WGS sequence"/>
</dbReference>
<dbReference type="SMART" id="SM00972">
    <property type="entry name" value="SCPU"/>
    <property type="match status" value="1"/>
</dbReference>
<organism evidence="3 4">
    <name type="scientific">Muricoccus vinaceus</name>
    <dbReference type="NCBI Taxonomy" id="424704"/>
    <lineage>
        <taxon>Bacteria</taxon>
        <taxon>Pseudomonadati</taxon>
        <taxon>Pseudomonadota</taxon>
        <taxon>Alphaproteobacteria</taxon>
        <taxon>Acetobacterales</taxon>
        <taxon>Roseomonadaceae</taxon>
        <taxon>Muricoccus</taxon>
    </lineage>
</organism>
<comment type="caution">
    <text evidence="3">The sequence shown here is derived from an EMBL/GenBank/DDBJ whole genome shotgun (WGS) entry which is preliminary data.</text>
</comment>
<evidence type="ECO:0000313" key="3">
    <source>
        <dbReference type="EMBL" id="MFC0385971.1"/>
    </source>
</evidence>
<evidence type="ECO:0000313" key="4">
    <source>
        <dbReference type="Proteomes" id="UP001589789"/>
    </source>
</evidence>
<name>A0ABV6IQT8_9PROT</name>
<accession>A0ABV6IQT8</accession>
<dbReference type="EMBL" id="JBHLVZ010000019">
    <property type="protein sequence ID" value="MFC0385971.1"/>
    <property type="molecule type" value="Genomic_DNA"/>
</dbReference>
<dbReference type="Pfam" id="PF05229">
    <property type="entry name" value="SCPU"/>
    <property type="match status" value="1"/>
</dbReference>
<protein>
    <submittedName>
        <fullName evidence="3">Spore coat U domain-containing protein</fullName>
    </submittedName>
</protein>